<keyword evidence="3" id="KW-1185">Reference proteome</keyword>
<dbReference type="Proteomes" id="UP001549184">
    <property type="component" value="Unassembled WGS sequence"/>
</dbReference>
<feature type="signal peptide" evidence="1">
    <location>
        <begin position="1"/>
        <end position="28"/>
    </location>
</feature>
<dbReference type="EMBL" id="JBEPMU010000001">
    <property type="protein sequence ID" value="MET3650315.1"/>
    <property type="molecule type" value="Genomic_DNA"/>
</dbReference>
<accession>A0ABV2JNA7</accession>
<sequence length="113" mass="11962">MEAKHLALSLRSVACAAALFAFSTMAIAADDTNKTLQSTAVQYGTGYFKVVEPLSVNCLYGVIYVNNLSNDAGQRSMFATVLAAQASGLKISRVSYDVDTAGRCTANLVEISQ</sequence>
<proteinExistence type="predicted"/>
<protein>
    <submittedName>
        <fullName evidence="2">Uncharacterized protein</fullName>
    </submittedName>
</protein>
<organism evidence="2 3">
    <name type="scientific">Dyella japonica</name>
    <dbReference type="NCBI Taxonomy" id="231455"/>
    <lineage>
        <taxon>Bacteria</taxon>
        <taxon>Pseudomonadati</taxon>
        <taxon>Pseudomonadota</taxon>
        <taxon>Gammaproteobacteria</taxon>
        <taxon>Lysobacterales</taxon>
        <taxon>Rhodanobacteraceae</taxon>
        <taxon>Dyella</taxon>
    </lineage>
</organism>
<dbReference type="RefSeq" id="WP_354011827.1">
    <property type="nucleotide sequence ID" value="NZ_JBEPMU010000001.1"/>
</dbReference>
<evidence type="ECO:0000313" key="3">
    <source>
        <dbReference type="Proteomes" id="UP001549184"/>
    </source>
</evidence>
<feature type="chain" id="PRO_5046789810" evidence="1">
    <location>
        <begin position="29"/>
        <end position="113"/>
    </location>
</feature>
<name>A0ABV2JNA7_9GAMM</name>
<evidence type="ECO:0000313" key="2">
    <source>
        <dbReference type="EMBL" id="MET3650315.1"/>
    </source>
</evidence>
<gene>
    <name evidence="2" type="ORF">ABIC75_000017</name>
</gene>
<keyword evidence="1" id="KW-0732">Signal</keyword>
<comment type="caution">
    <text evidence="2">The sequence shown here is derived from an EMBL/GenBank/DDBJ whole genome shotgun (WGS) entry which is preliminary data.</text>
</comment>
<reference evidence="2 3" key="1">
    <citation type="submission" date="2024-06" db="EMBL/GenBank/DDBJ databases">
        <title>Sorghum-associated microbial communities from plants grown in Nebraska, USA.</title>
        <authorList>
            <person name="Schachtman D."/>
        </authorList>
    </citation>
    <scope>NUCLEOTIDE SEQUENCE [LARGE SCALE GENOMIC DNA]</scope>
    <source>
        <strain evidence="2 3">1073</strain>
    </source>
</reference>
<evidence type="ECO:0000256" key="1">
    <source>
        <dbReference type="SAM" id="SignalP"/>
    </source>
</evidence>